<dbReference type="RefSeq" id="WP_067128539.1">
    <property type="nucleotide sequence ID" value="NZ_JBFACD010000010.1"/>
</dbReference>
<dbReference type="GO" id="GO:0003677">
    <property type="term" value="F:DNA binding"/>
    <property type="evidence" value="ECO:0007669"/>
    <property type="project" value="UniProtKB-KW"/>
</dbReference>
<dbReference type="InterPro" id="IPR036625">
    <property type="entry name" value="E3-bd_dom_sf"/>
</dbReference>
<dbReference type="Gene3D" id="4.10.320.10">
    <property type="entry name" value="E3-binding domain"/>
    <property type="match status" value="1"/>
</dbReference>
<dbReference type="STRING" id="67386.AQI95_24390"/>
<comment type="caution">
    <text evidence="4">The sequence shown here is derived from an EMBL/GenBank/DDBJ whole genome shotgun (WGS) entry which is preliminary data.</text>
</comment>
<sequence length="109" mass="11761">MAQKTVTIYTDDLTGEESSEAANHTFSLDGVQYEIDLGPDSYDQLLEALAPFTRAGRKIGRTRKPVKATAASGGEDSAAIRAWAKEAGYEISSRGRVPAEVREAYAKAH</sequence>
<protein>
    <recommendedName>
        <fullName evidence="6">Lsr2 family protein</fullName>
    </recommendedName>
</protein>
<feature type="domain" description="Lsr2 DNA-binding" evidence="3">
    <location>
        <begin position="73"/>
        <end position="108"/>
    </location>
</feature>
<dbReference type="EMBL" id="LMWN01000035">
    <property type="protein sequence ID" value="KUN03181.1"/>
    <property type="molecule type" value="Genomic_DNA"/>
</dbReference>
<evidence type="ECO:0000259" key="2">
    <source>
        <dbReference type="Pfam" id="PF11774"/>
    </source>
</evidence>
<evidence type="ECO:0000256" key="1">
    <source>
        <dbReference type="ARBA" id="ARBA00023125"/>
    </source>
</evidence>
<dbReference type="OrthoDB" id="4113332at2"/>
<gene>
    <name evidence="4" type="ORF">AQI95_24390</name>
</gene>
<dbReference type="InterPro" id="IPR024412">
    <property type="entry name" value="Lsr2_dim_dom"/>
</dbReference>
<keyword evidence="5" id="KW-1185">Reference proteome</keyword>
<organism evidence="4 5">
    <name type="scientific">Streptomyces yokosukanensis</name>
    <dbReference type="NCBI Taxonomy" id="67386"/>
    <lineage>
        <taxon>Bacteria</taxon>
        <taxon>Bacillati</taxon>
        <taxon>Actinomycetota</taxon>
        <taxon>Actinomycetes</taxon>
        <taxon>Kitasatosporales</taxon>
        <taxon>Streptomycetaceae</taxon>
        <taxon>Streptomyces</taxon>
    </lineage>
</organism>
<dbReference type="AlphaFoldDB" id="A0A101P1G2"/>
<evidence type="ECO:0000313" key="5">
    <source>
        <dbReference type="Proteomes" id="UP000053127"/>
    </source>
</evidence>
<dbReference type="Pfam" id="PF23359">
    <property type="entry name" value="Lsr2_DNA-bd"/>
    <property type="match status" value="1"/>
</dbReference>
<feature type="domain" description="Lsr2 dimerization" evidence="2">
    <location>
        <begin position="1"/>
        <end position="60"/>
    </location>
</feature>
<dbReference type="GO" id="GO:0016746">
    <property type="term" value="F:acyltransferase activity"/>
    <property type="evidence" value="ECO:0007669"/>
    <property type="project" value="InterPro"/>
</dbReference>
<proteinExistence type="predicted"/>
<dbReference type="InterPro" id="IPR055370">
    <property type="entry name" value="Lsr2_DNA-bd"/>
</dbReference>
<name>A0A101P1G2_9ACTN</name>
<evidence type="ECO:0008006" key="6">
    <source>
        <dbReference type="Google" id="ProtNLM"/>
    </source>
</evidence>
<dbReference type="Pfam" id="PF11774">
    <property type="entry name" value="Lsr2"/>
    <property type="match status" value="1"/>
</dbReference>
<dbReference type="Gene3D" id="3.30.60.230">
    <property type="entry name" value="Lsr2, dimerization domain"/>
    <property type="match status" value="1"/>
</dbReference>
<evidence type="ECO:0000313" key="4">
    <source>
        <dbReference type="EMBL" id="KUN03181.1"/>
    </source>
</evidence>
<dbReference type="InterPro" id="IPR042261">
    <property type="entry name" value="Lsr2-like_dimerization"/>
</dbReference>
<reference evidence="4 5" key="1">
    <citation type="submission" date="2015-10" db="EMBL/GenBank/DDBJ databases">
        <title>Draft genome sequence of Streptomyces yokosukanensis DSM 40224, type strain for the species Streptomyces yokosukanensis.</title>
        <authorList>
            <person name="Ruckert C."/>
            <person name="Winkler A."/>
            <person name="Kalinowski J."/>
            <person name="Kampfer P."/>
            <person name="Glaeser S."/>
        </authorList>
    </citation>
    <scope>NUCLEOTIDE SEQUENCE [LARGE SCALE GENOMIC DNA]</scope>
    <source>
        <strain evidence="4 5">DSM 40224</strain>
    </source>
</reference>
<keyword evidence="1" id="KW-0238">DNA-binding</keyword>
<evidence type="ECO:0000259" key="3">
    <source>
        <dbReference type="Pfam" id="PF23359"/>
    </source>
</evidence>
<accession>A0A101P1G2</accession>
<dbReference type="Proteomes" id="UP000053127">
    <property type="component" value="Unassembled WGS sequence"/>
</dbReference>